<evidence type="ECO:0000256" key="4">
    <source>
        <dbReference type="ARBA" id="ARBA00023186"/>
    </source>
</evidence>
<dbReference type="Proteomes" id="UP001595696">
    <property type="component" value="Unassembled WGS sequence"/>
</dbReference>
<proteinExistence type="inferred from homology"/>
<evidence type="ECO:0000313" key="6">
    <source>
        <dbReference type="EMBL" id="MFC3961057.1"/>
    </source>
</evidence>
<dbReference type="Pfam" id="PF14011">
    <property type="entry name" value="ESX-1_EspG"/>
    <property type="match status" value="1"/>
</dbReference>
<dbReference type="InterPro" id="IPR025734">
    <property type="entry name" value="EspG"/>
</dbReference>
<sequence>MNRSWEFTDLEFSLLCEEVRQGELPAPFIFTSRTRLADDYEREKFEVGKALRARFDHELDALAGAIAKPDVFVVAHAWDDQDFDNPKSRIRVHAVRHRARGYVITQRPGETLHHADGFDAVECDPHALADTVMALLPRCTAGRSDDIRLALPTSEPEVVAQGPSSGIADTDDTDDDDTVRSHAFFDTPALSTGIVKVLQGRSKYGPRGRIESGLLWRDLPDDGRYVIPLDHPAPVASAMGHDRLTDWVRGRIDSILERMESHLETEED</sequence>
<accession>A0ABV8DNR8</accession>
<evidence type="ECO:0000256" key="3">
    <source>
        <dbReference type="ARBA" id="ARBA00022490"/>
    </source>
</evidence>
<dbReference type="RefSeq" id="WP_378610815.1">
    <property type="nucleotide sequence ID" value="NZ_JBHSAX010000003.1"/>
</dbReference>
<keyword evidence="3" id="KW-0963">Cytoplasm</keyword>
<comment type="subcellular location">
    <subcellularLocation>
        <location evidence="1">Cytoplasm</location>
    </subcellularLocation>
</comment>
<keyword evidence="7" id="KW-1185">Reference proteome</keyword>
<evidence type="ECO:0000256" key="5">
    <source>
        <dbReference type="SAM" id="MobiDB-lite"/>
    </source>
</evidence>
<dbReference type="EMBL" id="JBHSAX010000003">
    <property type="protein sequence ID" value="MFC3961057.1"/>
    <property type="molecule type" value="Genomic_DNA"/>
</dbReference>
<feature type="region of interest" description="Disordered" evidence="5">
    <location>
        <begin position="155"/>
        <end position="177"/>
    </location>
</feature>
<comment type="caution">
    <text evidence="6">The sequence shown here is derived from an EMBL/GenBank/DDBJ whole genome shotgun (WGS) entry which is preliminary data.</text>
</comment>
<gene>
    <name evidence="6" type="ORF">ACFO0B_03540</name>
</gene>
<reference evidence="7" key="1">
    <citation type="journal article" date="2019" name="Int. J. Syst. Evol. Microbiol.">
        <title>The Global Catalogue of Microorganisms (GCM) 10K type strain sequencing project: providing services to taxonomists for standard genome sequencing and annotation.</title>
        <authorList>
            <consortium name="The Broad Institute Genomics Platform"/>
            <consortium name="The Broad Institute Genome Sequencing Center for Infectious Disease"/>
            <person name="Wu L."/>
            <person name="Ma J."/>
        </authorList>
    </citation>
    <scope>NUCLEOTIDE SEQUENCE [LARGE SCALE GENOMIC DNA]</scope>
    <source>
        <strain evidence="7">CGMCC 4.7330</strain>
    </source>
</reference>
<evidence type="ECO:0000256" key="2">
    <source>
        <dbReference type="ARBA" id="ARBA00006411"/>
    </source>
</evidence>
<protein>
    <submittedName>
        <fullName evidence="6">ESX secretion-associated protein EspG</fullName>
    </submittedName>
</protein>
<organism evidence="6 7">
    <name type="scientific">Nocardia jiangsuensis</name>
    <dbReference type="NCBI Taxonomy" id="1691563"/>
    <lineage>
        <taxon>Bacteria</taxon>
        <taxon>Bacillati</taxon>
        <taxon>Actinomycetota</taxon>
        <taxon>Actinomycetes</taxon>
        <taxon>Mycobacteriales</taxon>
        <taxon>Nocardiaceae</taxon>
        <taxon>Nocardia</taxon>
    </lineage>
</organism>
<comment type="similarity">
    <text evidence="2">Belongs to the EspG family.</text>
</comment>
<name>A0ABV8DNR8_9NOCA</name>
<evidence type="ECO:0000313" key="7">
    <source>
        <dbReference type="Proteomes" id="UP001595696"/>
    </source>
</evidence>
<keyword evidence="4" id="KW-0143">Chaperone</keyword>
<evidence type="ECO:0000256" key="1">
    <source>
        <dbReference type="ARBA" id="ARBA00004496"/>
    </source>
</evidence>